<feature type="transmembrane region" description="Helical" evidence="2">
    <location>
        <begin position="918"/>
        <end position="936"/>
    </location>
</feature>
<feature type="transmembrane region" description="Helical" evidence="2">
    <location>
        <begin position="895"/>
        <end position="912"/>
    </location>
</feature>
<protein>
    <submittedName>
        <fullName evidence="3">Uncharacterized protein</fullName>
    </submittedName>
</protein>
<evidence type="ECO:0000313" key="4">
    <source>
        <dbReference type="Proteomes" id="UP000054408"/>
    </source>
</evidence>
<gene>
    <name evidence="3" type="ORF">AMSG_08676</name>
</gene>
<feature type="region of interest" description="Disordered" evidence="1">
    <location>
        <begin position="41"/>
        <end position="66"/>
    </location>
</feature>
<name>A0A0L0DKH2_THETB</name>
<dbReference type="PANTHER" id="PTHR11575">
    <property type="entry name" value="5'-NUCLEOTIDASE-RELATED"/>
    <property type="match status" value="1"/>
</dbReference>
<sequence length="1183" mass="124706">MSGRERDLELGTRLDDLAVTVDGLVEELALDAARREAEEKEARRAAFQEEKRREMEAAEDEEEEGPTLNQGLMFVAALVFGVLFIVGWTVVYNKVLDLEQVNRDEAMMAKLTPMQILAQGVANVQLLAFSDVSTESKLQYIGGMVANGEAHDMSKTFTAFAGDAFFLTTTSASSAVRGSAINNALAAMAAGNGSRIVATPGMNDLKLASSPAELEALFAVSAKTATAASTGSLAWVLSNIKKTSDGMALDSTSDFVVVTADGIRFGVVGLVSNPNVAALAWEDPAVAITRIADAHAADYDILVAVTHQTSADNAKLTSVSSSTPTKLPAHVVVQGNSFAYGYSAANGKAVLSTSGGNNYLSGLDMTIRREAPSMFTGMPVPYAAVAPAPALAGVESALAAGATAFTDHLAATAGSTDAALDFANAGSMETNVGRLVADRLAAAAPAAPAGTTKVAIVHAGLFTGTTDVPSGSFFLSALPLSADERFVTVTTTQADLNAKLSALYSPWAVPTANMIHVDATLDGTTINSATGAVSTPVTGTIMLVVPHSFATTLGYSSTSAASTSTIATVVYNYVTATTTISPPATARVTISFASARLLTSSTNSQVVVRFSLEKPLSSAILIQSMALALAWDDAPLVVVDSGLPSSGNRWLYIAAWIDMAPSAVLPAPHVPFSLHQRIDDSTGTIAAGVGAVLLLCFALVLFHQQRKHAWYPTLCSPMDSAPPPNGAIAPWAPESDDGSYSQAYYSDDDNADRSKRTVAERGVGTLAGGFFGARTGDGGGTAGGHASAAIGSGGGGSRLDASRPTDAAIKYAERRRETSAVGYAVLVVLRLIFLVFDAIRLLINLQLIHGSLSLYVGSLPSIGDITDVVPLGNLAPILFSVDALLAYFNSLTAEVLVWNCGGTLLLAFPWLLAAFMAAFVVILHHDLLLFVAIKLVSLRPCSGRTGALIFQAISALLQAVLFYIIQLIVLIMPQVFLGMWSIERTCSPLDKQMADVMFFANIAILTLCFIVLLVLFSGRPSSNISGACCFVPFILVVGSLKRLFLLTFGFWTPSLVEAHGVRERASEFDDDPLDDDPRHETVLVVTSKSRSLIWMMLPLTIVLAKLAEAINNPPLTVQHPHVYMSTSTLFRAIILLFHLITFGFLISVVILANSVLFYAMLISLIPLHIFLLGLDLFGVATER</sequence>
<reference evidence="3 4" key="1">
    <citation type="submission" date="2010-05" db="EMBL/GenBank/DDBJ databases">
        <title>The Genome Sequence of Thecamonas trahens ATCC 50062.</title>
        <authorList>
            <consortium name="The Broad Institute Genome Sequencing Platform"/>
            <person name="Russ C."/>
            <person name="Cuomo C."/>
            <person name="Shea T."/>
            <person name="Young S.K."/>
            <person name="Zeng Q."/>
            <person name="Koehrsen M."/>
            <person name="Haas B."/>
            <person name="Borodovsky M."/>
            <person name="Guigo R."/>
            <person name="Alvarado L."/>
            <person name="Berlin A."/>
            <person name="Bochicchio J."/>
            <person name="Borenstein D."/>
            <person name="Chapman S."/>
            <person name="Chen Z."/>
            <person name="Freedman E."/>
            <person name="Gellesch M."/>
            <person name="Goldberg J."/>
            <person name="Griggs A."/>
            <person name="Gujja S."/>
            <person name="Heilman E."/>
            <person name="Heiman D."/>
            <person name="Hepburn T."/>
            <person name="Howarth C."/>
            <person name="Jen D."/>
            <person name="Larson L."/>
            <person name="Mehta T."/>
            <person name="Park D."/>
            <person name="Pearson M."/>
            <person name="Roberts A."/>
            <person name="Saif S."/>
            <person name="Shenoy N."/>
            <person name="Sisk P."/>
            <person name="Stolte C."/>
            <person name="Sykes S."/>
            <person name="Thomson T."/>
            <person name="Walk T."/>
            <person name="White J."/>
            <person name="Yandava C."/>
            <person name="Burger G."/>
            <person name="Gray M.W."/>
            <person name="Holland P.W.H."/>
            <person name="King N."/>
            <person name="Lang F.B.F."/>
            <person name="Roger A.J."/>
            <person name="Ruiz-Trillo I."/>
            <person name="Lander E."/>
            <person name="Nusbaum C."/>
        </authorList>
    </citation>
    <scope>NUCLEOTIDE SEQUENCE [LARGE SCALE GENOMIC DNA]</scope>
    <source>
        <strain evidence="3 4">ATCC 50062</strain>
    </source>
</reference>
<feature type="transmembrane region" description="Helical" evidence="2">
    <location>
        <begin position="868"/>
        <end position="888"/>
    </location>
</feature>
<dbReference type="GO" id="GO:0016787">
    <property type="term" value="F:hydrolase activity"/>
    <property type="evidence" value="ECO:0007669"/>
    <property type="project" value="InterPro"/>
</dbReference>
<keyword evidence="2" id="KW-1133">Transmembrane helix</keyword>
<feature type="transmembrane region" description="Helical" evidence="2">
    <location>
        <begin position="1156"/>
        <end position="1177"/>
    </location>
</feature>
<dbReference type="Proteomes" id="UP000054408">
    <property type="component" value="Unassembled WGS sequence"/>
</dbReference>
<dbReference type="RefSeq" id="XP_013755097.1">
    <property type="nucleotide sequence ID" value="XM_013899643.1"/>
</dbReference>
<feature type="transmembrane region" description="Helical" evidence="2">
    <location>
        <begin position="1028"/>
        <end position="1051"/>
    </location>
</feature>
<keyword evidence="2" id="KW-0812">Transmembrane</keyword>
<dbReference type="Gene3D" id="3.60.21.10">
    <property type="match status" value="1"/>
</dbReference>
<feature type="transmembrane region" description="Helical" evidence="2">
    <location>
        <begin position="683"/>
        <end position="702"/>
    </location>
</feature>
<evidence type="ECO:0000256" key="2">
    <source>
        <dbReference type="SAM" id="Phobius"/>
    </source>
</evidence>
<dbReference type="InterPro" id="IPR029052">
    <property type="entry name" value="Metallo-depent_PP-like"/>
</dbReference>
<evidence type="ECO:0000313" key="3">
    <source>
        <dbReference type="EMBL" id="KNC52787.1"/>
    </source>
</evidence>
<feature type="transmembrane region" description="Helical" evidence="2">
    <location>
        <begin position="72"/>
        <end position="92"/>
    </location>
</feature>
<feature type="transmembrane region" description="Helical" evidence="2">
    <location>
        <begin position="1128"/>
        <end position="1150"/>
    </location>
</feature>
<keyword evidence="2" id="KW-0472">Membrane</keyword>
<feature type="compositionally biased region" description="Basic and acidic residues" evidence="1">
    <location>
        <begin position="41"/>
        <end position="56"/>
    </location>
</feature>
<dbReference type="GeneID" id="25567313"/>
<feature type="transmembrane region" description="Helical" evidence="2">
    <location>
        <begin position="948"/>
        <end position="976"/>
    </location>
</feature>
<dbReference type="PANTHER" id="PTHR11575:SF24">
    <property type="entry name" value="5'-NUCLEOTIDASE"/>
    <property type="match status" value="1"/>
</dbReference>
<evidence type="ECO:0000256" key="1">
    <source>
        <dbReference type="SAM" id="MobiDB-lite"/>
    </source>
</evidence>
<accession>A0A0L0DKH2</accession>
<dbReference type="InterPro" id="IPR006179">
    <property type="entry name" value="5_nucleotidase/apyrase"/>
</dbReference>
<dbReference type="EMBL" id="GL349475">
    <property type="protein sequence ID" value="KNC52787.1"/>
    <property type="molecule type" value="Genomic_DNA"/>
</dbReference>
<dbReference type="GO" id="GO:0009166">
    <property type="term" value="P:nucleotide catabolic process"/>
    <property type="evidence" value="ECO:0007669"/>
    <property type="project" value="InterPro"/>
</dbReference>
<feature type="transmembrane region" description="Helical" evidence="2">
    <location>
        <begin position="996"/>
        <end position="1016"/>
    </location>
</feature>
<dbReference type="AlphaFoldDB" id="A0A0L0DKH2"/>
<dbReference type="SUPFAM" id="SSF56300">
    <property type="entry name" value="Metallo-dependent phosphatases"/>
    <property type="match status" value="1"/>
</dbReference>
<proteinExistence type="predicted"/>
<keyword evidence="4" id="KW-1185">Reference proteome</keyword>
<feature type="transmembrane region" description="Helical" evidence="2">
    <location>
        <begin position="820"/>
        <end position="848"/>
    </location>
</feature>
<organism evidence="3 4">
    <name type="scientific">Thecamonas trahens ATCC 50062</name>
    <dbReference type="NCBI Taxonomy" id="461836"/>
    <lineage>
        <taxon>Eukaryota</taxon>
        <taxon>Apusozoa</taxon>
        <taxon>Apusomonadida</taxon>
        <taxon>Apusomonadidae</taxon>
        <taxon>Thecamonas</taxon>
    </lineage>
</organism>